<dbReference type="Proteomes" id="UP000034854">
    <property type="component" value="Unassembled WGS sequence"/>
</dbReference>
<evidence type="ECO:0000313" key="4">
    <source>
        <dbReference type="Proteomes" id="UP000034854"/>
    </source>
</evidence>
<keyword evidence="1" id="KW-0812">Transmembrane</keyword>
<dbReference type="AlphaFoldDB" id="A0A0G0WSP9"/>
<feature type="domain" description="DUF5671" evidence="2">
    <location>
        <begin position="30"/>
        <end position="166"/>
    </location>
</feature>
<accession>A0A0G0WSP9</accession>
<comment type="caution">
    <text evidence="3">The sequence shown here is derived from an EMBL/GenBank/DDBJ whole genome shotgun (WGS) entry which is preliminary data.</text>
</comment>
<name>A0A0G0WSP9_9BACT</name>
<evidence type="ECO:0000256" key="1">
    <source>
        <dbReference type="SAM" id="Phobius"/>
    </source>
</evidence>
<keyword evidence="1" id="KW-0472">Membrane</keyword>
<feature type="transmembrane region" description="Helical" evidence="1">
    <location>
        <begin position="153"/>
        <end position="172"/>
    </location>
</feature>
<feature type="transmembrane region" description="Helical" evidence="1">
    <location>
        <begin position="120"/>
        <end position="141"/>
    </location>
</feature>
<protein>
    <recommendedName>
        <fullName evidence="2">DUF5671 domain-containing protein</fullName>
    </recommendedName>
</protein>
<dbReference type="InterPro" id="IPR043728">
    <property type="entry name" value="DUF5671"/>
</dbReference>
<reference evidence="3 4" key="1">
    <citation type="journal article" date="2015" name="Nature">
        <title>rRNA introns, odd ribosomes, and small enigmatic genomes across a large radiation of phyla.</title>
        <authorList>
            <person name="Brown C.T."/>
            <person name="Hug L.A."/>
            <person name="Thomas B.C."/>
            <person name="Sharon I."/>
            <person name="Castelle C.J."/>
            <person name="Singh A."/>
            <person name="Wilkins M.J."/>
            <person name="Williams K.H."/>
            <person name="Banfield J.F."/>
        </authorList>
    </citation>
    <scope>NUCLEOTIDE SEQUENCE [LARGE SCALE GENOMIC DNA]</scope>
</reference>
<dbReference type="Pfam" id="PF18920">
    <property type="entry name" value="DUF5671"/>
    <property type="match status" value="1"/>
</dbReference>
<evidence type="ECO:0000259" key="2">
    <source>
        <dbReference type="Pfam" id="PF18920"/>
    </source>
</evidence>
<proteinExistence type="predicted"/>
<keyword evidence="1" id="KW-1133">Transmembrane helix</keyword>
<evidence type="ECO:0000313" key="3">
    <source>
        <dbReference type="EMBL" id="KKR87475.1"/>
    </source>
</evidence>
<feature type="transmembrane region" description="Helical" evidence="1">
    <location>
        <begin position="24"/>
        <end position="43"/>
    </location>
</feature>
<sequence length="180" mass="20721">MDNQPAQSPQPALKIQTVNEVPQFGMWIGFFYILYFVALYVWATSFGNIMHEVVNRYIPAALESEEARRGYSYFGADSIIRWSLASMLVFFPIFATIHLYISRLGMTRPETVNIRVRKILIYITLVGTALISSWQLVKFVFAFFDGSINMRTMAHVGVTLSISIVIFISYLMQVRRDRNV</sequence>
<feature type="transmembrane region" description="Helical" evidence="1">
    <location>
        <begin position="79"/>
        <end position="100"/>
    </location>
</feature>
<gene>
    <name evidence="3" type="ORF">UU34_C0004G0016</name>
</gene>
<dbReference type="EMBL" id="LCAG01000004">
    <property type="protein sequence ID" value="KKR87475.1"/>
    <property type="molecule type" value="Genomic_DNA"/>
</dbReference>
<organism evidence="3 4">
    <name type="scientific">Candidatus Curtissbacteria bacterium GW2011_GWA1_41_11</name>
    <dbReference type="NCBI Taxonomy" id="1618409"/>
    <lineage>
        <taxon>Bacteria</taxon>
        <taxon>Candidatus Curtissiibacteriota</taxon>
    </lineage>
</organism>